<sequence length="241" mass="28322">MIIGSMTGRELFEIFKKDKPMLEKFAIEKAKKLIRELRKGMGRYTTQCYDFKTKDATEYKVCVFVDRGNIRKFYFDMFIYCKETNDYVCATSLLDEENSAEQFSYTPHFLRRYAERALGVDNMSINRVLAHIEREIAYTVLIYKNDASKVVATSMGLFLQKIDYKRGINICKTFVSVDMLKSSQIKAYMVVADLIKEYSERYNKVQRNDNVRVDFTNDCLSRGITEKDLVNAYGEYFKNKR</sequence>
<proteinExistence type="predicted"/>
<protein>
    <submittedName>
        <fullName evidence="1">Uncharacterized protein</fullName>
    </submittedName>
</protein>
<dbReference type="EMBL" id="BK032783">
    <property type="protein sequence ID" value="DAF60132.1"/>
    <property type="molecule type" value="Genomic_DNA"/>
</dbReference>
<reference evidence="1" key="1">
    <citation type="journal article" date="2021" name="Proc. Natl. Acad. Sci. U.S.A.">
        <title>A Catalog of Tens of Thousands of Viruses from Human Metagenomes Reveals Hidden Associations with Chronic Diseases.</title>
        <authorList>
            <person name="Tisza M.J."/>
            <person name="Buck C.B."/>
        </authorList>
    </citation>
    <scope>NUCLEOTIDE SEQUENCE</scope>
    <source>
        <strain evidence="1">Ctprd3</strain>
    </source>
</reference>
<evidence type="ECO:0000313" key="1">
    <source>
        <dbReference type="EMBL" id="DAF60132.1"/>
    </source>
</evidence>
<name>A0A8S5T9Y2_9CAUD</name>
<accession>A0A8S5T9Y2</accession>
<organism evidence="1">
    <name type="scientific">Siphoviridae sp. ctprd3</name>
    <dbReference type="NCBI Taxonomy" id="2827943"/>
    <lineage>
        <taxon>Viruses</taxon>
        <taxon>Duplodnaviria</taxon>
        <taxon>Heunggongvirae</taxon>
        <taxon>Uroviricota</taxon>
        <taxon>Caudoviricetes</taxon>
    </lineage>
</organism>